<dbReference type="AlphaFoldDB" id="A0AAV7VR05"/>
<evidence type="ECO:0000313" key="3">
    <source>
        <dbReference type="Proteomes" id="UP001066276"/>
    </source>
</evidence>
<evidence type="ECO:0000256" key="1">
    <source>
        <dbReference type="SAM" id="MobiDB-lite"/>
    </source>
</evidence>
<reference evidence="2" key="1">
    <citation type="journal article" date="2022" name="bioRxiv">
        <title>Sequencing and chromosome-scale assembly of the giantPleurodeles waltlgenome.</title>
        <authorList>
            <person name="Brown T."/>
            <person name="Elewa A."/>
            <person name="Iarovenko S."/>
            <person name="Subramanian E."/>
            <person name="Araus A.J."/>
            <person name="Petzold A."/>
            <person name="Susuki M."/>
            <person name="Suzuki K.-i.T."/>
            <person name="Hayashi T."/>
            <person name="Toyoda A."/>
            <person name="Oliveira C."/>
            <person name="Osipova E."/>
            <person name="Leigh N.D."/>
            <person name="Simon A."/>
            <person name="Yun M.H."/>
        </authorList>
    </citation>
    <scope>NUCLEOTIDE SEQUENCE</scope>
    <source>
        <strain evidence="2">20211129_DDA</strain>
        <tissue evidence="2">Liver</tissue>
    </source>
</reference>
<comment type="caution">
    <text evidence="2">The sequence shown here is derived from an EMBL/GenBank/DDBJ whole genome shotgun (WGS) entry which is preliminary data.</text>
</comment>
<name>A0AAV7VR05_PLEWA</name>
<feature type="compositionally biased region" description="Basic and acidic residues" evidence="1">
    <location>
        <begin position="526"/>
        <end position="544"/>
    </location>
</feature>
<feature type="compositionally biased region" description="Low complexity" evidence="1">
    <location>
        <begin position="443"/>
        <end position="463"/>
    </location>
</feature>
<feature type="region of interest" description="Disordered" evidence="1">
    <location>
        <begin position="168"/>
        <end position="193"/>
    </location>
</feature>
<sequence length="544" mass="55324">MGGPDPGPLTPGTAWEASPDTRDGAHRGRARPGAPDPRDGLGSLPGHPGGGPSGQGPTRRPLTPPGRPGRPPQVRRTPGTGPIGAGPAPGPLTPGTAGEASPGPPDTRAGAHRGRAGWRMGGPDPGPLTSRSGRGGLPGPAGHPCRGPSDGAHDPWWAHCLGPTGARFRASEPGTSGEDLRGLRDPAPRASWHRGRETVCGWVLVVWSGPSTHAQPELSPAARSQLPQPGAPVGGLRTRACWVPAEAYSPSPDRGRGFFGSGDKQPKAARQTDPALTDQSPVWTLPLPPGVSSSSSAPGAGTVQLVLHAGLAQDRKPLGLGGARVLPGLSPPYPGLGVLPLGGCLPPSWSTGETRRLKPGPPHTRSPHQPAYPGCPFFSTIKPPRSGGLQNPGGETKVGVSRPAWPGGHLVAQPAGHLVARPSDQMARDDPGSAAGRQAGKPALDGSGRALALGGASQGQLASPAALAARGVSRSSHLVAPPTCEGSWDTPCPCTRRRRAGGPRAARGGGGLPRARARRPSPPARRQRDAGGRPRTETKAWLRG</sequence>
<gene>
    <name evidence="2" type="ORF">NDU88_006545</name>
</gene>
<feature type="region of interest" description="Disordered" evidence="1">
    <location>
        <begin position="253"/>
        <end position="281"/>
    </location>
</feature>
<feature type="compositionally biased region" description="Basic and acidic residues" evidence="1">
    <location>
        <begin position="178"/>
        <end position="187"/>
    </location>
</feature>
<organism evidence="2 3">
    <name type="scientific">Pleurodeles waltl</name>
    <name type="common">Iberian ribbed newt</name>
    <dbReference type="NCBI Taxonomy" id="8319"/>
    <lineage>
        <taxon>Eukaryota</taxon>
        <taxon>Metazoa</taxon>
        <taxon>Chordata</taxon>
        <taxon>Craniata</taxon>
        <taxon>Vertebrata</taxon>
        <taxon>Euteleostomi</taxon>
        <taxon>Amphibia</taxon>
        <taxon>Batrachia</taxon>
        <taxon>Caudata</taxon>
        <taxon>Salamandroidea</taxon>
        <taxon>Salamandridae</taxon>
        <taxon>Pleurodelinae</taxon>
        <taxon>Pleurodeles</taxon>
    </lineage>
</organism>
<feature type="region of interest" description="Disordered" evidence="1">
    <location>
        <begin position="420"/>
        <end position="544"/>
    </location>
</feature>
<evidence type="ECO:0000313" key="2">
    <source>
        <dbReference type="EMBL" id="KAJ1202748.1"/>
    </source>
</evidence>
<accession>A0AAV7VR05</accession>
<protein>
    <recommendedName>
        <fullName evidence="4">Collagen alpha-1(I) chain-like</fullName>
    </recommendedName>
</protein>
<keyword evidence="3" id="KW-1185">Reference proteome</keyword>
<evidence type="ECO:0008006" key="4">
    <source>
        <dbReference type="Google" id="ProtNLM"/>
    </source>
</evidence>
<proteinExistence type="predicted"/>
<dbReference type="Proteomes" id="UP001066276">
    <property type="component" value="Chromosome 2_1"/>
</dbReference>
<feature type="compositionally biased region" description="Pro residues" evidence="1">
    <location>
        <begin position="62"/>
        <end position="71"/>
    </location>
</feature>
<dbReference type="EMBL" id="JANPWB010000003">
    <property type="protein sequence ID" value="KAJ1202748.1"/>
    <property type="molecule type" value="Genomic_DNA"/>
</dbReference>
<feature type="region of interest" description="Disordered" evidence="1">
    <location>
        <begin position="1"/>
        <end position="150"/>
    </location>
</feature>